<gene>
    <name evidence="6" type="ORF">LH706_09785</name>
</gene>
<dbReference type="EMBL" id="CP085043">
    <property type="protein sequence ID" value="UZF13370.1"/>
    <property type="molecule type" value="Genomic_DNA"/>
</dbReference>
<reference evidence="6" key="1">
    <citation type="submission" date="2021-10" db="EMBL/GenBank/DDBJ databases">
        <title>Complete genome sequences of five Ralstonia solancearum strains isolated from sunflower.</title>
        <authorList>
            <person name="She X."/>
            <person name="He Z."/>
        </authorList>
    </citation>
    <scope>NUCLEOTIDE SEQUENCE</scope>
    <source>
        <strain evidence="6">RS638</strain>
    </source>
</reference>
<evidence type="ECO:0000259" key="5">
    <source>
        <dbReference type="PROSITE" id="PS01124"/>
    </source>
</evidence>
<feature type="region of interest" description="Disordered" evidence="4">
    <location>
        <begin position="52"/>
        <end position="79"/>
    </location>
</feature>
<dbReference type="SUPFAM" id="SSF46689">
    <property type="entry name" value="Homeodomain-like"/>
    <property type="match status" value="2"/>
</dbReference>
<dbReference type="PANTHER" id="PTHR47893">
    <property type="entry name" value="REGULATORY PROTEIN PCHR"/>
    <property type="match status" value="1"/>
</dbReference>
<keyword evidence="1" id="KW-0805">Transcription regulation</keyword>
<feature type="domain" description="HTH araC/xylS-type" evidence="5">
    <location>
        <begin position="323"/>
        <end position="421"/>
    </location>
</feature>
<sequence>MRAVQVHRSLALPRFLRGSLRHPEMNLEAKVDVFIDNDYHYHYQINQASVRRRKTAPGRMPARNRRARQNTRRLPGRSKPIRFNTSRWAATDRPFYPRWNVVIRTHAGWASVPFRQASFVMNCPRSHFRLFHQTLRQTSTGAGVKLNDIDCTPQENQLVVAESLPGLTLCVLLEASGHSILADRTCIPFTSDQVLLSFSPTASVSENYLPSQQKLRAIDAHFTAEALGKFEMAEIRQVFTRIAAAASIRPAGPDSYLYQLCASPAIRAIAEQIFRCRALAGVQQLFMHSKAFELLSLTVETLLASLEGGKPQTMQRRDYRKLDRARELMLARLHHNWSLAELAQAVNLNERKLKEGFRMLYGNSVHAYLQEKRMQAAAHLLAQTELSITEVVLQTGYANPSHFSKLFRRYFGMSPREYARQNL</sequence>
<name>A0ABY6N7Y2_RALSL</name>
<dbReference type="InterPro" id="IPR053142">
    <property type="entry name" value="PchR_regulatory_protein"/>
</dbReference>
<evidence type="ECO:0000313" key="6">
    <source>
        <dbReference type="EMBL" id="UZF13370.1"/>
    </source>
</evidence>
<dbReference type="InterPro" id="IPR020449">
    <property type="entry name" value="Tscrpt_reg_AraC-type_HTH"/>
</dbReference>
<dbReference type="SMART" id="SM00342">
    <property type="entry name" value="HTH_ARAC"/>
    <property type="match status" value="1"/>
</dbReference>
<dbReference type="Pfam" id="PF12833">
    <property type="entry name" value="HTH_18"/>
    <property type="match status" value="1"/>
</dbReference>
<keyword evidence="3" id="KW-0804">Transcription</keyword>
<evidence type="ECO:0000256" key="1">
    <source>
        <dbReference type="ARBA" id="ARBA00023015"/>
    </source>
</evidence>
<protein>
    <submittedName>
        <fullName evidence="6">AraC family transcriptional regulator</fullName>
    </submittedName>
</protein>
<evidence type="ECO:0000256" key="3">
    <source>
        <dbReference type="ARBA" id="ARBA00023163"/>
    </source>
</evidence>
<evidence type="ECO:0000256" key="4">
    <source>
        <dbReference type="SAM" id="MobiDB-lite"/>
    </source>
</evidence>
<evidence type="ECO:0000256" key="2">
    <source>
        <dbReference type="ARBA" id="ARBA00023125"/>
    </source>
</evidence>
<dbReference type="PRINTS" id="PR00032">
    <property type="entry name" value="HTHARAC"/>
</dbReference>
<accession>A0ABY6N7Y2</accession>
<keyword evidence="2" id="KW-0238">DNA-binding</keyword>
<dbReference type="Gene3D" id="1.10.10.60">
    <property type="entry name" value="Homeodomain-like"/>
    <property type="match status" value="2"/>
</dbReference>
<dbReference type="PROSITE" id="PS01124">
    <property type="entry name" value="HTH_ARAC_FAMILY_2"/>
    <property type="match status" value="1"/>
</dbReference>
<dbReference type="InterPro" id="IPR009057">
    <property type="entry name" value="Homeodomain-like_sf"/>
</dbReference>
<dbReference type="InterPro" id="IPR018060">
    <property type="entry name" value="HTH_AraC"/>
</dbReference>
<proteinExistence type="predicted"/>
<dbReference type="PANTHER" id="PTHR47893:SF1">
    <property type="entry name" value="REGULATORY PROTEIN PCHR"/>
    <property type="match status" value="1"/>
</dbReference>
<organism evidence="6">
    <name type="scientific">Ralstonia solanacearum</name>
    <name type="common">Pseudomonas solanacearum</name>
    <dbReference type="NCBI Taxonomy" id="305"/>
    <lineage>
        <taxon>Bacteria</taxon>
        <taxon>Pseudomonadati</taxon>
        <taxon>Pseudomonadota</taxon>
        <taxon>Betaproteobacteria</taxon>
        <taxon>Burkholderiales</taxon>
        <taxon>Burkholderiaceae</taxon>
        <taxon>Ralstonia</taxon>
        <taxon>Ralstonia solanacearum species complex</taxon>
    </lineage>
</organism>